<dbReference type="PANTHER" id="PTHR30349">
    <property type="entry name" value="PHAGE INTEGRASE-RELATED"/>
    <property type="match status" value="1"/>
</dbReference>
<evidence type="ECO:0000313" key="8">
    <source>
        <dbReference type="Proteomes" id="UP000295136"/>
    </source>
</evidence>
<dbReference type="InterPro" id="IPR010998">
    <property type="entry name" value="Integrase_recombinase_N"/>
</dbReference>
<dbReference type="Pfam" id="PF00589">
    <property type="entry name" value="Phage_integrase"/>
    <property type="match status" value="1"/>
</dbReference>
<keyword evidence="1" id="KW-0229">DNA integration</keyword>
<evidence type="ECO:0000256" key="2">
    <source>
        <dbReference type="ARBA" id="ARBA00023125"/>
    </source>
</evidence>
<dbReference type="InterPro" id="IPR011010">
    <property type="entry name" value="DNA_brk_join_enz"/>
</dbReference>
<feature type="domain" description="Core-binding (CB)" evidence="6">
    <location>
        <begin position="83"/>
        <end position="175"/>
    </location>
</feature>
<evidence type="ECO:0000256" key="4">
    <source>
        <dbReference type="PROSITE-ProRule" id="PRU01248"/>
    </source>
</evidence>
<dbReference type="EMBL" id="SMLD01000083">
    <property type="protein sequence ID" value="TDE42624.1"/>
    <property type="molecule type" value="Genomic_DNA"/>
</dbReference>
<proteinExistence type="predicted"/>
<evidence type="ECO:0000259" key="6">
    <source>
        <dbReference type="PROSITE" id="PS51900"/>
    </source>
</evidence>
<dbReference type="PANTHER" id="PTHR30349:SF91">
    <property type="entry name" value="INTA PROTEIN"/>
    <property type="match status" value="1"/>
</dbReference>
<dbReference type="InterPro" id="IPR002104">
    <property type="entry name" value="Integrase_catalytic"/>
</dbReference>
<evidence type="ECO:0000259" key="5">
    <source>
        <dbReference type="PROSITE" id="PS51898"/>
    </source>
</evidence>
<dbReference type="Gene3D" id="1.10.150.130">
    <property type="match status" value="1"/>
</dbReference>
<protein>
    <submittedName>
        <fullName evidence="7">Site-specific integrase</fullName>
    </submittedName>
</protein>
<dbReference type="Pfam" id="PF14659">
    <property type="entry name" value="Phage_int_SAM_3"/>
    <property type="match status" value="1"/>
</dbReference>
<dbReference type="GO" id="GO:0006310">
    <property type="term" value="P:DNA recombination"/>
    <property type="evidence" value="ECO:0007669"/>
    <property type="project" value="UniProtKB-KW"/>
</dbReference>
<dbReference type="PROSITE" id="PS51898">
    <property type="entry name" value="TYR_RECOMBINASE"/>
    <property type="match status" value="1"/>
</dbReference>
<gene>
    <name evidence="7" type="ORF">E1295_27560</name>
</gene>
<dbReference type="Gene3D" id="1.10.443.10">
    <property type="entry name" value="Intergrase catalytic core"/>
    <property type="match status" value="1"/>
</dbReference>
<name>A0A4R5F5S4_9ACTN</name>
<accession>A0A4R5F5S4</accession>
<dbReference type="InterPro" id="IPR004107">
    <property type="entry name" value="Integrase_SAM-like_N"/>
</dbReference>
<dbReference type="SUPFAM" id="SSF56349">
    <property type="entry name" value="DNA breaking-rejoining enzymes"/>
    <property type="match status" value="1"/>
</dbReference>
<dbReference type="InterPro" id="IPR013762">
    <property type="entry name" value="Integrase-like_cat_sf"/>
</dbReference>
<dbReference type="AlphaFoldDB" id="A0A4R5F5S4"/>
<organism evidence="7 8">
    <name type="scientific">Nonomuraea mesophila</name>
    <dbReference type="NCBI Taxonomy" id="2530382"/>
    <lineage>
        <taxon>Bacteria</taxon>
        <taxon>Bacillati</taxon>
        <taxon>Actinomycetota</taxon>
        <taxon>Actinomycetes</taxon>
        <taxon>Streptosporangiales</taxon>
        <taxon>Streptosporangiaceae</taxon>
        <taxon>Nonomuraea</taxon>
    </lineage>
</organism>
<keyword evidence="2 4" id="KW-0238">DNA-binding</keyword>
<evidence type="ECO:0000313" key="7">
    <source>
        <dbReference type="EMBL" id="TDE42624.1"/>
    </source>
</evidence>
<evidence type="ECO:0000256" key="3">
    <source>
        <dbReference type="ARBA" id="ARBA00023172"/>
    </source>
</evidence>
<dbReference type="InterPro" id="IPR044068">
    <property type="entry name" value="CB"/>
</dbReference>
<feature type="domain" description="Tyr recombinase" evidence="5">
    <location>
        <begin position="216"/>
        <end position="410"/>
    </location>
</feature>
<keyword evidence="3" id="KW-0233">DNA recombination</keyword>
<dbReference type="InterPro" id="IPR050090">
    <property type="entry name" value="Tyrosine_recombinase_XerCD"/>
</dbReference>
<dbReference type="PROSITE" id="PS51900">
    <property type="entry name" value="CB"/>
    <property type="match status" value="1"/>
</dbReference>
<sequence length="434" mass="49033">MTGTQDRDMVYRRCGCVGAATRKRLGNRCARLADPTHGSWYFAVQVTDVSGRRKRLRRGGFPTAVAARQAARDLTRSLEAAPVTGYCTVAQWLHYWLSVVEQRIRPTTYKAYRDHVRLYLIPHLGLVPLRRLSRRHVVRMFTTVARRRTRYGKPISAATLERIRATLRAALNEAVREDVIRDNPARGPRLPSPRHISPVVWTPRRVAAWRRTGEHPAVAVWTVEQLTEFLAFVRDDRLFALWWLTALRGLRRAEVVGLRWIDLDTDRRELAIARQVVHTDHGLFPCPPKSASSQRGIALDLDTLRLLHHQERAQRGELGHDWSPSAAMFTRENGEAIDPNYLSYRFHKLVLASGLPPVRLHDLRHGAATLALAAGADLRVVQGLLGHASIVLTADTYTSVLPQLYHDSARATARLVLQAARKTARKVNNARPGT</sequence>
<dbReference type="GO" id="GO:0003677">
    <property type="term" value="F:DNA binding"/>
    <property type="evidence" value="ECO:0007669"/>
    <property type="project" value="UniProtKB-UniRule"/>
</dbReference>
<evidence type="ECO:0000256" key="1">
    <source>
        <dbReference type="ARBA" id="ARBA00022908"/>
    </source>
</evidence>
<dbReference type="GO" id="GO:0015074">
    <property type="term" value="P:DNA integration"/>
    <property type="evidence" value="ECO:0007669"/>
    <property type="project" value="UniProtKB-KW"/>
</dbReference>
<dbReference type="CDD" id="cd01189">
    <property type="entry name" value="INT_ICEBs1_C_like"/>
    <property type="match status" value="1"/>
</dbReference>
<dbReference type="Proteomes" id="UP000295136">
    <property type="component" value="Unassembled WGS sequence"/>
</dbReference>
<comment type="caution">
    <text evidence="7">The sequence shown here is derived from an EMBL/GenBank/DDBJ whole genome shotgun (WGS) entry which is preliminary data.</text>
</comment>
<keyword evidence="8" id="KW-1185">Reference proteome</keyword>
<reference evidence="7 8" key="1">
    <citation type="submission" date="2019-03" db="EMBL/GenBank/DDBJ databases">
        <title>Draft genome sequences of novel Actinobacteria.</title>
        <authorList>
            <person name="Sahin N."/>
            <person name="Ay H."/>
            <person name="Saygin H."/>
        </authorList>
    </citation>
    <scope>NUCLEOTIDE SEQUENCE [LARGE SCALE GENOMIC DNA]</scope>
    <source>
        <strain evidence="7 8">6K102</strain>
    </source>
</reference>